<evidence type="ECO:0008006" key="3">
    <source>
        <dbReference type="Google" id="ProtNLM"/>
    </source>
</evidence>
<protein>
    <recommendedName>
        <fullName evidence="3">Craniofacial development protein 2</fullName>
    </recommendedName>
</protein>
<reference evidence="1 2" key="1">
    <citation type="journal article" date="2019" name="Commun. Biol.">
        <title>The bagworm genome reveals a unique fibroin gene that provides high tensile strength.</title>
        <authorList>
            <person name="Kono N."/>
            <person name="Nakamura H."/>
            <person name="Ohtoshi R."/>
            <person name="Tomita M."/>
            <person name="Numata K."/>
            <person name="Arakawa K."/>
        </authorList>
    </citation>
    <scope>NUCLEOTIDE SEQUENCE [LARGE SCALE GENOMIC DNA]</scope>
</reference>
<comment type="caution">
    <text evidence="1">The sequence shown here is derived from an EMBL/GenBank/DDBJ whole genome shotgun (WGS) entry which is preliminary data.</text>
</comment>
<evidence type="ECO:0000313" key="2">
    <source>
        <dbReference type="Proteomes" id="UP000299102"/>
    </source>
</evidence>
<accession>A0A4C1WAA8</accession>
<name>A0A4C1WAA8_EUMVA</name>
<keyword evidence="2" id="KW-1185">Reference proteome</keyword>
<dbReference type="OrthoDB" id="418748at2759"/>
<gene>
    <name evidence="1" type="ORF">EVAR_40395_1</name>
</gene>
<sequence length="160" mass="18219">MLGKISDIITPGGYWNYQRIPSRASPGQSHHIWGDKSPYWRIGNSRLDCSDKVRLPSRLVPRRSETRSGEVRFGTLNVCGDMYDKIDDVCELMKYKQLDILCGNETKRKDSDGAMKRGSIDTYWSGVDKSQQGYRDVGFILSESLSECVNGYERVNSRLP</sequence>
<dbReference type="AlphaFoldDB" id="A0A4C1WAA8"/>
<organism evidence="1 2">
    <name type="scientific">Eumeta variegata</name>
    <name type="common">Bagworm moth</name>
    <name type="synonym">Eumeta japonica</name>
    <dbReference type="NCBI Taxonomy" id="151549"/>
    <lineage>
        <taxon>Eukaryota</taxon>
        <taxon>Metazoa</taxon>
        <taxon>Ecdysozoa</taxon>
        <taxon>Arthropoda</taxon>
        <taxon>Hexapoda</taxon>
        <taxon>Insecta</taxon>
        <taxon>Pterygota</taxon>
        <taxon>Neoptera</taxon>
        <taxon>Endopterygota</taxon>
        <taxon>Lepidoptera</taxon>
        <taxon>Glossata</taxon>
        <taxon>Ditrysia</taxon>
        <taxon>Tineoidea</taxon>
        <taxon>Psychidae</taxon>
        <taxon>Oiketicinae</taxon>
        <taxon>Eumeta</taxon>
    </lineage>
</organism>
<dbReference type="InterPro" id="IPR036691">
    <property type="entry name" value="Endo/exonu/phosph_ase_sf"/>
</dbReference>
<proteinExistence type="predicted"/>
<dbReference type="SUPFAM" id="SSF56219">
    <property type="entry name" value="DNase I-like"/>
    <property type="match status" value="1"/>
</dbReference>
<evidence type="ECO:0000313" key="1">
    <source>
        <dbReference type="EMBL" id="GBP47971.1"/>
    </source>
</evidence>
<dbReference type="Proteomes" id="UP000299102">
    <property type="component" value="Unassembled WGS sequence"/>
</dbReference>
<dbReference type="EMBL" id="BGZK01000514">
    <property type="protein sequence ID" value="GBP47971.1"/>
    <property type="molecule type" value="Genomic_DNA"/>
</dbReference>